<dbReference type="InterPro" id="IPR001173">
    <property type="entry name" value="Glyco_trans_2-like"/>
</dbReference>
<keyword evidence="2" id="KW-0328">Glycosyltransferase</keyword>
<evidence type="ECO:0000256" key="3">
    <source>
        <dbReference type="ARBA" id="ARBA00022679"/>
    </source>
</evidence>
<evidence type="ECO:0000313" key="7">
    <source>
        <dbReference type="Proteomes" id="UP000199239"/>
    </source>
</evidence>
<protein>
    <submittedName>
        <fullName evidence="6">Glycosyltransferase, GT2 family</fullName>
    </submittedName>
</protein>
<organism evidence="6 7">
    <name type="scientific">Sulfitobacter marinus</name>
    <dbReference type="NCBI Taxonomy" id="394264"/>
    <lineage>
        <taxon>Bacteria</taxon>
        <taxon>Pseudomonadati</taxon>
        <taxon>Pseudomonadota</taxon>
        <taxon>Alphaproteobacteria</taxon>
        <taxon>Rhodobacterales</taxon>
        <taxon>Roseobacteraceae</taxon>
        <taxon>Sulfitobacter</taxon>
    </lineage>
</organism>
<feature type="transmembrane region" description="Helical" evidence="4">
    <location>
        <begin position="137"/>
        <end position="157"/>
    </location>
</feature>
<dbReference type="Gene3D" id="3.40.50.2000">
    <property type="entry name" value="Glycogen Phosphorylase B"/>
    <property type="match status" value="1"/>
</dbReference>
<feature type="domain" description="Glycosyltransferase 2-like" evidence="5">
    <location>
        <begin position="203"/>
        <end position="377"/>
    </location>
</feature>
<dbReference type="GO" id="GO:0016757">
    <property type="term" value="F:glycosyltransferase activity"/>
    <property type="evidence" value="ECO:0007669"/>
    <property type="project" value="UniProtKB-KW"/>
</dbReference>
<dbReference type="InterPro" id="IPR029044">
    <property type="entry name" value="Nucleotide-diphossugar_trans"/>
</dbReference>
<dbReference type="RefSeq" id="WP_093916345.1">
    <property type="nucleotide sequence ID" value="NZ_FPAJ01000003.1"/>
</dbReference>
<dbReference type="STRING" id="394264.SAMN04488040_2138"/>
<dbReference type="PANTHER" id="PTHR43179:SF12">
    <property type="entry name" value="GALACTOFURANOSYLTRANSFERASE GLFT2"/>
    <property type="match status" value="1"/>
</dbReference>
<accession>A0A1I6T9W4</accession>
<dbReference type="Gene3D" id="3.90.550.10">
    <property type="entry name" value="Spore Coat Polysaccharide Biosynthesis Protein SpsA, Chain A"/>
    <property type="match status" value="1"/>
</dbReference>
<dbReference type="Proteomes" id="UP000199239">
    <property type="component" value="Unassembled WGS sequence"/>
</dbReference>
<evidence type="ECO:0000256" key="1">
    <source>
        <dbReference type="ARBA" id="ARBA00006739"/>
    </source>
</evidence>
<keyword evidence="4" id="KW-0472">Membrane</keyword>
<keyword evidence="4" id="KW-1133">Transmembrane helix</keyword>
<dbReference type="Pfam" id="PF00535">
    <property type="entry name" value="Glycos_transf_2"/>
    <property type="match status" value="1"/>
</dbReference>
<dbReference type="SUPFAM" id="SSF53756">
    <property type="entry name" value="UDP-Glycosyltransferase/glycogen phosphorylase"/>
    <property type="match status" value="1"/>
</dbReference>
<evidence type="ECO:0000256" key="4">
    <source>
        <dbReference type="SAM" id="Phobius"/>
    </source>
</evidence>
<comment type="similarity">
    <text evidence="1">Belongs to the glycosyltransferase 2 family.</text>
</comment>
<evidence type="ECO:0000259" key="5">
    <source>
        <dbReference type="Pfam" id="PF00535"/>
    </source>
</evidence>
<sequence length="832" mass="91989">MYKQLAALFARYISAHLKAEGKPHAFYASDGQIIGAIDLMTVAGGHIRVAGWSGATEVVLHMNGFTASARPDLLRDDVAQTYGLDAHLGFDFSVPLGPFSLADVARLGIVLHGADPSQQTIGRPLPIKRIRWIQMRILFTFVWLMLIQTPSAIGWLATRDPKYRARIKQGLRLTTAPTSLALDPALFRENDSPSPFKPDDSITIIMPVFNAFDLLQDALRRIKDHTDLSWRLILVEDASTDSRVLPFLREWKTNNSEQVILLENKENLGFIRSVNRAFEQALLWTNPVVLLNSDALVPANWASRLIAPIKLRKHVATVTPMSNNAEVFSVPLICQPQELTTRQGDIIDQTAASLNQASGLIETPTGVGFCMAINFAYLAKNPSFDTVYGRGYGEEVDWCQRVKAMGGQHLSAGNLFVEHRGGESFGSEKKQQLIAENNRKVRHRFPHFDNDVQRFIQSDPLRSTRLALSLAWLGAQDAYPVSIYLAHCMGGGAEAYLANRITTKHHALGRSAVILRVGGKQRWQIELVTPDGTTSGHTDSLDYVLQMLAPIARRRIIYSCGVGDSDPASLPDALYKLSNNGRHTIEVLVHDYFIISPSYTLLDDAGIYHGVPTVHDGPDLSDSQKIPLQDWQKSWSYLLDHTKDIITFSSNSAEIVKTAYPAISDKISINPHQLLQQVPVIQSRPTHTRRVIGVLGDIGLQKGAGLIHDLALTLDQNDIGLAIIGNFDAAYPIPSSIPVHGRYQIESLQLICDRYGITDWLIPSIWPETFSFTTHEALATGLPVHAFDLGAQGDAVSKANNGFPIPFTKGEHQNANLKDHFRKTPYSIESAA</sequence>
<dbReference type="EMBL" id="FPAJ01000003">
    <property type="protein sequence ID" value="SFS86004.1"/>
    <property type="molecule type" value="Genomic_DNA"/>
</dbReference>
<keyword evidence="3 6" id="KW-0808">Transferase</keyword>
<keyword evidence="7" id="KW-1185">Reference proteome</keyword>
<name>A0A1I6T9W4_9RHOB</name>
<proteinExistence type="inferred from homology"/>
<reference evidence="7" key="1">
    <citation type="submission" date="2016-10" db="EMBL/GenBank/DDBJ databases">
        <authorList>
            <person name="Varghese N."/>
            <person name="Submissions S."/>
        </authorList>
    </citation>
    <scope>NUCLEOTIDE SEQUENCE [LARGE SCALE GENOMIC DNA]</scope>
    <source>
        <strain evidence="7">DSM 23422</strain>
    </source>
</reference>
<keyword evidence="4" id="KW-0812">Transmembrane</keyword>
<gene>
    <name evidence="6" type="ORF">SAMN04488040_2138</name>
</gene>
<dbReference type="SUPFAM" id="SSF53448">
    <property type="entry name" value="Nucleotide-diphospho-sugar transferases"/>
    <property type="match status" value="1"/>
</dbReference>
<evidence type="ECO:0000256" key="2">
    <source>
        <dbReference type="ARBA" id="ARBA00022676"/>
    </source>
</evidence>
<dbReference type="PANTHER" id="PTHR43179">
    <property type="entry name" value="RHAMNOSYLTRANSFERASE WBBL"/>
    <property type="match status" value="1"/>
</dbReference>
<evidence type="ECO:0000313" key="6">
    <source>
        <dbReference type="EMBL" id="SFS86004.1"/>
    </source>
</evidence>
<dbReference type="AlphaFoldDB" id="A0A1I6T9W4"/>
<dbReference type="OrthoDB" id="9771846at2"/>